<name>A0ABR0LF71_9PEZI</name>
<accession>A0ABR0LF71</accession>
<feature type="compositionally biased region" description="Basic and acidic residues" evidence="1">
    <location>
        <begin position="341"/>
        <end position="352"/>
    </location>
</feature>
<dbReference type="Proteomes" id="UP001308179">
    <property type="component" value="Unassembled WGS sequence"/>
</dbReference>
<reference evidence="2 3" key="1">
    <citation type="submission" date="2023-08" db="EMBL/GenBank/DDBJ databases">
        <title>Black Yeasts Isolated from many extreme environments.</title>
        <authorList>
            <person name="Coleine C."/>
            <person name="Stajich J.E."/>
            <person name="Selbmann L."/>
        </authorList>
    </citation>
    <scope>NUCLEOTIDE SEQUENCE [LARGE SCALE GENOMIC DNA]</scope>
    <source>
        <strain evidence="2 3">CCFEE 5386</strain>
    </source>
</reference>
<comment type="caution">
    <text evidence="2">The sequence shown here is derived from an EMBL/GenBank/DDBJ whole genome shotgun (WGS) entry which is preliminary data.</text>
</comment>
<evidence type="ECO:0000313" key="3">
    <source>
        <dbReference type="Proteomes" id="UP001308179"/>
    </source>
</evidence>
<dbReference type="EMBL" id="JAVRRR010000020">
    <property type="protein sequence ID" value="KAK5147922.1"/>
    <property type="molecule type" value="Genomic_DNA"/>
</dbReference>
<proteinExistence type="predicted"/>
<sequence length="366" mass="38736">MSTCSTSTALNTRKALIFQAGYIDDATDLLIPLTFPPVGEVKAAVPVQGTSAPDLAKALKPRVDGRYEDSADLLDEIRAAIPEEGIHADHLVSLFAHRCAADWIRFSTLADSVARESGATGLIVLRKSYDWYEDMDPVAWRQDPVTSAWSQLEPFTSSTLAPATLVASAVMESAELAYTPRNGSTQPASRSSDGSDGARPIDPVISNGRVDGTAAEPINRTSRNEDPKVGEHGNGSAQVAEVAKNAVLDAGVKVTSAPVAATPAPKARAGKRPSPGWRVGKDPWLSPAPDEDVPASPLARSPTTISNGKVRPEQERIVESAPLRHDDKTAAAEQEASTTKRASEVDEGDTAKIPDQQGPAVPLRVE</sequence>
<feature type="compositionally biased region" description="Low complexity" evidence="1">
    <location>
        <begin position="259"/>
        <end position="275"/>
    </location>
</feature>
<evidence type="ECO:0000256" key="1">
    <source>
        <dbReference type="SAM" id="MobiDB-lite"/>
    </source>
</evidence>
<gene>
    <name evidence="2" type="ORF">LTR32_000672</name>
</gene>
<protein>
    <submittedName>
        <fullName evidence="2">Uncharacterized protein</fullName>
    </submittedName>
</protein>
<feature type="compositionally biased region" description="Basic and acidic residues" evidence="1">
    <location>
        <begin position="222"/>
        <end position="231"/>
    </location>
</feature>
<feature type="region of interest" description="Disordered" evidence="1">
    <location>
        <begin position="259"/>
        <end position="366"/>
    </location>
</feature>
<organism evidence="2 3">
    <name type="scientific">Rachicladosporium monterosium</name>
    <dbReference type="NCBI Taxonomy" id="1507873"/>
    <lineage>
        <taxon>Eukaryota</taxon>
        <taxon>Fungi</taxon>
        <taxon>Dikarya</taxon>
        <taxon>Ascomycota</taxon>
        <taxon>Pezizomycotina</taxon>
        <taxon>Dothideomycetes</taxon>
        <taxon>Dothideomycetidae</taxon>
        <taxon>Cladosporiales</taxon>
        <taxon>Cladosporiaceae</taxon>
        <taxon>Rachicladosporium</taxon>
    </lineage>
</organism>
<feature type="compositionally biased region" description="Basic and acidic residues" evidence="1">
    <location>
        <begin position="310"/>
        <end position="330"/>
    </location>
</feature>
<keyword evidence="3" id="KW-1185">Reference proteome</keyword>
<feature type="compositionally biased region" description="Polar residues" evidence="1">
    <location>
        <begin position="181"/>
        <end position="194"/>
    </location>
</feature>
<feature type="region of interest" description="Disordered" evidence="1">
    <location>
        <begin position="177"/>
        <end position="235"/>
    </location>
</feature>
<evidence type="ECO:0000313" key="2">
    <source>
        <dbReference type="EMBL" id="KAK5147922.1"/>
    </source>
</evidence>